<evidence type="ECO:0000256" key="1">
    <source>
        <dbReference type="SAM" id="MobiDB-lite"/>
    </source>
</evidence>
<feature type="region of interest" description="Disordered" evidence="1">
    <location>
        <begin position="618"/>
        <end position="648"/>
    </location>
</feature>
<proteinExistence type="predicted"/>
<dbReference type="SUPFAM" id="SSF160631">
    <property type="entry name" value="SMI1/KNR4-like"/>
    <property type="match status" value="1"/>
</dbReference>
<evidence type="ECO:0000313" key="2">
    <source>
        <dbReference type="EMBL" id="QEU96796.1"/>
    </source>
</evidence>
<dbReference type="Gene3D" id="3.40.1580.10">
    <property type="entry name" value="SMI1/KNR4-like"/>
    <property type="match status" value="1"/>
</dbReference>
<name>A0A5J6GUP8_STRKN</name>
<keyword evidence="3" id="KW-1185">Reference proteome</keyword>
<organism evidence="2 3">
    <name type="scientific">Streptomyces kanamyceticus</name>
    <dbReference type="NCBI Taxonomy" id="1967"/>
    <lineage>
        <taxon>Bacteria</taxon>
        <taxon>Bacillati</taxon>
        <taxon>Actinomycetota</taxon>
        <taxon>Actinomycetes</taxon>
        <taxon>Kitasatosporales</taxon>
        <taxon>Streptomycetaceae</taxon>
        <taxon>Streptomyces</taxon>
    </lineage>
</organism>
<dbReference type="EMBL" id="CP023699">
    <property type="protein sequence ID" value="QEU96796.1"/>
    <property type="molecule type" value="Genomic_DNA"/>
</dbReference>
<dbReference type="KEGG" id="ska:CP970_42895"/>
<sequence length="648" mass="71426">MAGVTMADMKIFEWGPLLKRWSEEWLEAQAAEDPEEFEELDEDMVRDRWLGFAPVDPGRLTALEERLQEWGTAGPLPPSLRSFLQVSDGWRHAGGFVYLLAGADGISRYGDPHDLAGLYGRNLDADPTEAEVRQAGMWGRALQLSLDSDMTDVLLDPGDVGADGEWAVYVYHGWSGERPTRYESFRAFMEAMYQEIYRLGGGHEGFENGVTRALDAKVEEARIACLRGELDEALAVFREAGDLGRPRAELLSAQLRALLEGSGWVPVDPRMDDPMYAGEVLPLKVRDHLRHYGRDDSFVLGPASDDWAADRERAKVVLERIRARTYEYAAPGPFGHAVKEARELARWGDTDGAWRVLVAAVPRWEPYGADHVAPFGLLGDPLLGPVITPERGRRLLTTPRAGQAKTASAPALAPAHDAVVAAPDGLGWLTQRNPRAELRRDAYRFVLVEGISPEELAERFGTGPLGPPAGETELGGFPFGWQREERGPTARVGALNGWSFGFDSNRWPGFDAARLTHPGTELSRGTRALTVWWAPGLFHFACAEDGEQRYAFTVHETERHRTGAIPAALAPDHLFPDPVGPAVDRSDETGALDEIAKAFGVSLPRFALDHGRLPTLPTRPWISSQVTAPDYRPTERRTGSGPPPSRRS</sequence>
<gene>
    <name evidence="2" type="ORF">CP970_42895</name>
</gene>
<dbReference type="AlphaFoldDB" id="A0A5J6GUP8"/>
<reference evidence="2 3" key="1">
    <citation type="submission" date="2017-09" db="EMBL/GenBank/DDBJ databases">
        <authorList>
            <person name="Lee N."/>
            <person name="Cho B.-K."/>
        </authorList>
    </citation>
    <scope>NUCLEOTIDE SEQUENCE [LARGE SCALE GENOMIC DNA]</scope>
    <source>
        <strain evidence="2 3">ATCC 12853</strain>
    </source>
</reference>
<protein>
    <submittedName>
        <fullName evidence="2">SMI1/KNR4 family protein</fullName>
    </submittedName>
</protein>
<accession>A0A5J6GUP8</accession>
<dbReference type="Proteomes" id="UP000325529">
    <property type="component" value="Chromosome"/>
</dbReference>
<dbReference type="InterPro" id="IPR037883">
    <property type="entry name" value="Knr4/Smi1-like_sf"/>
</dbReference>
<evidence type="ECO:0000313" key="3">
    <source>
        <dbReference type="Proteomes" id="UP000325529"/>
    </source>
</evidence>